<dbReference type="EMBL" id="FMCQ01000007">
    <property type="protein sequence ID" value="SCF01294.1"/>
    <property type="molecule type" value="Genomic_DNA"/>
</dbReference>
<keyword evidence="1" id="KW-0472">Membrane</keyword>
<evidence type="ECO:0000256" key="1">
    <source>
        <dbReference type="SAM" id="Phobius"/>
    </source>
</evidence>
<feature type="transmembrane region" description="Helical" evidence="1">
    <location>
        <begin position="12"/>
        <end position="37"/>
    </location>
</feature>
<reference evidence="2 3" key="1">
    <citation type="submission" date="2016-06" db="EMBL/GenBank/DDBJ databases">
        <authorList>
            <person name="Varghese N."/>
            <person name="Submissions Spin"/>
        </authorList>
    </citation>
    <scope>NUCLEOTIDE SEQUENCE [LARGE SCALE GENOMIC DNA]</scope>
    <source>
        <strain evidence="2 3">DSM 45142</strain>
    </source>
</reference>
<evidence type="ECO:0000313" key="2">
    <source>
        <dbReference type="EMBL" id="SCF01294.1"/>
    </source>
</evidence>
<dbReference type="Proteomes" id="UP000199405">
    <property type="component" value="Unassembled WGS sequence"/>
</dbReference>
<name>A0ABY0KQS7_9ACTN</name>
<keyword evidence="1" id="KW-0812">Transmembrane</keyword>
<accession>A0ABY0KQS7</accession>
<keyword evidence="3" id="KW-1185">Reference proteome</keyword>
<proteinExistence type="predicted"/>
<organism evidence="2 3">
    <name type="scientific">Micromonospora tulbaghiae</name>
    <dbReference type="NCBI Taxonomy" id="479978"/>
    <lineage>
        <taxon>Bacteria</taxon>
        <taxon>Bacillati</taxon>
        <taxon>Actinomycetota</taxon>
        <taxon>Actinomycetes</taxon>
        <taxon>Micromonosporales</taxon>
        <taxon>Micromonosporaceae</taxon>
        <taxon>Micromonospora</taxon>
    </lineage>
</organism>
<evidence type="ECO:0000313" key="3">
    <source>
        <dbReference type="Proteomes" id="UP000199405"/>
    </source>
</evidence>
<sequence>MRDNTDRRLKTLRVRLMLTAIGSAVAGATRAFVGWLLNQ</sequence>
<keyword evidence="1" id="KW-1133">Transmembrane helix</keyword>
<comment type="caution">
    <text evidence="2">The sequence shown here is derived from an EMBL/GenBank/DDBJ whole genome shotgun (WGS) entry which is preliminary data.</text>
</comment>
<gene>
    <name evidence="2" type="ORF">GA0070562_5128</name>
</gene>
<protein>
    <submittedName>
        <fullName evidence="2">Uncharacterized protein</fullName>
    </submittedName>
</protein>